<sequence>MALLLLGAAAVPALPAAARAQFVGLAPRLRDSDDPRVFLLRGENLVDARSRARNGDKRLKAAYNALELQARGLLRAGPWSVMDKKRTAPSGDKHDYVSLAPYWWPDSTKPNGLPYVQRDGLVNPESRADTDHDAFGKMVDAVETLALASWFTGNAGYADRAAVLLRTWFLDRRTRMNPNLNYAQGIPGIVEGRGIGIIDTHDLPRVLDAIGLIETTTNSWTEQDQRGMVAWSREFLQWLQTSKNGTDERDAKNNHGTWYDAQLTAVALFVGDTALAQRTIAKSAAQRFAEQVLPSGEHPQESARTRPLHYTLFNLEPFERLAEAGRHVGVDLWRWQAPSGASLLQSTRWVAQFADTAVKMPKADVTPVDPSEFLLPLRRAVQVFGDPVIAAAIGKLPKDVVETDRSRLLYPDVP</sequence>
<dbReference type="HOGENOM" id="CLU_031144_0_0_0"/>
<dbReference type="AlphaFoldDB" id="W0REJ1"/>
<dbReference type="KEGG" id="gba:J421_1198"/>
<evidence type="ECO:0000313" key="5">
    <source>
        <dbReference type="EMBL" id="AHG88735.1"/>
    </source>
</evidence>
<evidence type="ECO:0000256" key="2">
    <source>
        <dbReference type="ARBA" id="ARBA00023239"/>
    </source>
</evidence>
<evidence type="ECO:0000259" key="4">
    <source>
        <dbReference type="Pfam" id="PF05426"/>
    </source>
</evidence>
<feature type="domain" description="Alginate lyase" evidence="4">
    <location>
        <begin position="80"/>
        <end position="356"/>
    </location>
</feature>
<dbReference type="SUPFAM" id="SSF48230">
    <property type="entry name" value="Chondroitin AC/alginate lyase"/>
    <property type="match status" value="1"/>
</dbReference>
<dbReference type="GO" id="GO:0042597">
    <property type="term" value="C:periplasmic space"/>
    <property type="evidence" value="ECO:0007669"/>
    <property type="project" value="InterPro"/>
</dbReference>
<dbReference type="EMBL" id="CP007128">
    <property type="protein sequence ID" value="AHG88735.1"/>
    <property type="molecule type" value="Genomic_DNA"/>
</dbReference>
<dbReference type="Pfam" id="PF05426">
    <property type="entry name" value="Alginate_lyase"/>
    <property type="match status" value="1"/>
</dbReference>
<dbReference type="InParanoid" id="W0REJ1"/>
<feature type="chain" id="PRO_5004793998" evidence="3">
    <location>
        <begin position="21"/>
        <end position="414"/>
    </location>
</feature>
<dbReference type="PATRIC" id="fig|861299.3.peg.1214"/>
<dbReference type="InterPro" id="IPR008397">
    <property type="entry name" value="Alginate_lyase_dom"/>
</dbReference>
<gene>
    <name evidence="5" type="ORF">J421_1198</name>
</gene>
<keyword evidence="6" id="KW-1185">Reference proteome</keyword>
<reference evidence="5 6" key="1">
    <citation type="journal article" date="2014" name="Genome Announc.">
        <title>Genome Sequence and Methylome of Soil Bacterium Gemmatirosa kalamazoonensis KBS708T, a Member of the Rarely Cultivated Gemmatimonadetes Phylum.</title>
        <authorList>
            <person name="Debruyn J.M."/>
            <person name="Radosevich M."/>
            <person name="Wommack K.E."/>
            <person name="Polson S.W."/>
            <person name="Hauser L.J."/>
            <person name="Fawaz M.N."/>
            <person name="Korlach J."/>
            <person name="Tsai Y.C."/>
        </authorList>
    </citation>
    <scope>NUCLEOTIDE SEQUENCE [LARGE SCALE GENOMIC DNA]</scope>
    <source>
        <strain evidence="5 6">KBS708</strain>
    </source>
</reference>
<evidence type="ECO:0000256" key="1">
    <source>
        <dbReference type="ARBA" id="ARBA00022729"/>
    </source>
</evidence>
<keyword evidence="2 5" id="KW-0456">Lyase</keyword>
<dbReference type="eggNOG" id="ENOG502Z7SW">
    <property type="taxonomic scope" value="Bacteria"/>
</dbReference>
<feature type="signal peptide" evidence="3">
    <location>
        <begin position="1"/>
        <end position="20"/>
    </location>
</feature>
<organism evidence="5 6">
    <name type="scientific">Gemmatirosa kalamazoonensis</name>
    <dbReference type="NCBI Taxonomy" id="861299"/>
    <lineage>
        <taxon>Bacteria</taxon>
        <taxon>Pseudomonadati</taxon>
        <taxon>Gemmatimonadota</taxon>
        <taxon>Gemmatimonadia</taxon>
        <taxon>Gemmatimonadales</taxon>
        <taxon>Gemmatimonadaceae</taxon>
        <taxon>Gemmatirosa</taxon>
    </lineage>
</organism>
<proteinExistence type="predicted"/>
<evidence type="ECO:0000256" key="3">
    <source>
        <dbReference type="SAM" id="SignalP"/>
    </source>
</evidence>
<accession>W0REJ1</accession>
<name>W0REJ1_9BACT</name>
<dbReference type="Proteomes" id="UP000019151">
    <property type="component" value="Chromosome"/>
</dbReference>
<dbReference type="STRING" id="861299.J421_1198"/>
<evidence type="ECO:0000313" key="6">
    <source>
        <dbReference type="Proteomes" id="UP000019151"/>
    </source>
</evidence>
<keyword evidence="1 3" id="KW-0732">Signal</keyword>
<dbReference type="RefSeq" id="WP_025410260.1">
    <property type="nucleotide sequence ID" value="NZ_CP007128.1"/>
</dbReference>
<dbReference type="OrthoDB" id="7210452at2"/>
<dbReference type="GO" id="GO:0016829">
    <property type="term" value="F:lyase activity"/>
    <property type="evidence" value="ECO:0007669"/>
    <property type="project" value="UniProtKB-KW"/>
</dbReference>
<dbReference type="Gene3D" id="1.50.10.100">
    <property type="entry name" value="Chondroitin AC/alginate lyase"/>
    <property type="match status" value="1"/>
</dbReference>
<protein>
    <submittedName>
        <fullName evidence="5">Alginate lyase</fullName>
    </submittedName>
</protein>
<dbReference type="InterPro" id="IPR008929">
    <property type="entry name" value="Chondroitin_lyas"/>
</dbReference>